<dbReference type="InterPro" id="IPR036864">
    <property type="entry name" value="Zn2-C6_fun-type_DNA-bd_sf"/>
</dbReference>
<feature type="compositionally biased region" description="Polar residues" evidence="7">
    <location>
        <begin position="818"/>
        <end position="828"/>
    </location>
</feature>
<evidence type="ECO:0000313" key="11">
    <source>
        <dbReference type="Proteomes" id="UP000030641"/>
    </source>
</evidence>
<dbReference type="GeneID" id="25368857"/>
<dbReference type="OrthoDB" id="654211at2759"/>
<reference evidence="10 11" key="1">
    <citation type="journal article" date="2014" name="BMC Genomics">
        <title>Genome sequencing of four Aureobasidium pullulans varieties: biotechnological potential, stress tolerance, and description of new species.</title>
        <authorList>
            <person name="Gostin Ar C."/>
            <person name="Ohm R.A."/>
            <person name="Kogej T."/>
            <person name="Sonjak S."/>
            <person name="Turk M."/>
            <person name="Zajc J."/>
            <person name="Zalar P."/>
            <person name="Grube M."/>
            <person name="Sun H."/>
            <person name="Han J."/>
            <person name="Sharma A."/>
            <person name="Chiniquy J."/>
            <person name="Ngan C.Y."/>
            <person name="Lipzen A."/>
            <person name="Barry K."/>
            <person name="Grigoriev I.V."/>
            <person name="Gunde-Cimerman N."/>
        </authorList>
    </citation>
    <scope>NUCLEOTIDE SEQUENCE [LARGE SCALE GENOMIC DNA]</scope>
    <source>
        <strain evidence="10 11">EXF-2481</strain>
    </source>
</reference>
<dbReference type="SMART" id="SM00066">
    <property type="entry name" value="GAL4"/>
    <property type="match status" value="1"/>
</dbReference>
<dbReference type="PANTHER" id="PTHR47660">
    <property type="entry name" value="TRANSCRIPTION FACTOR WITH C2H2 AND ZN(2)-CYS(6) DNA BINDING DOMAIN (EUROFUNG)-RELATED-RELATED"/>
    <property type="match status" value="1"/>
</dbReference>
<dbReference type="InterPro" id="IPR036236">
    <property type="entry name" value="Znf_C2H2_sf"/>
</dbReference>
<gene>
    <name evidence="10" type="ORF">AUEXF2481DRAFT_532782</name>
</gene>
<dbReference type="GO" id="GO:0003677">
    <property type="term" value="F:DNA binding"/>
    <property type="evidence" value="ECO:0007669"/>
    <property type="project" value="InterPro"/>
</dbReference>
<evidence type="ECO:0000313" key="10">
    <source>
        <dbReference type="EMBL" id="KEQ90658.1"/>
    </source>
</evidence>
<dbReference type="GO" id="GO:0008270">
    <property type="term" value="F:zinc ion binding"/>
    <property type="evidence" value="ECO:0007669"/>
    <property type="project" value="UniProtKB-KW"/>
</dbReference>
<keyword evidence="3" id="KW-0805">Transcription regulation</keyword>
<evidence type="ECO:0008006" key="12">
    <source>
        <dbReference type="Google" id="ProtNLM"/>
    </source>
</evidence>
<feature type="region of interest" description="Disordered" evidence="7">
    <location>
        <begin position="818"/>
        <end position="846"/>
    </location>
</feature>
<keyword evidence="11" id="KW-1185">Reference proteome</keyword>
<organism evidence="10 11">
    <name type="scientific">Aureobasidium subglaciale (strain EXF-2481)</name>
    <name type="common">Aureobasidium pullulans var. subglaciale</name>
    <dbReference type="NCBI Taxonomy" id="1043005"/>
    <lineage>
        <taxon>Eukaryota</taxon>
        <taxon>Fungi</taxon>
        <taxon>Dikarya</taxon>
        <taxon>Ascomycota</taxon>
        <taxon>Pezizomycotina</taxon>
        <taxon>Dothideomycetes</taxon>
        <taxon>Dothideomycetidae</taxon>
        <taxon>Dothideales</taxon>
        <taxon>Saccotheciaceae</taxon>
        <taxon>Aureobasidium</taxon>
    </lineage>
</organism>
<dbReference type="PROSITE" id="PS50048">
    <property type="entry name" value="ZN2_CY6_FUNGAL_2"/>
    <property type="match status" value="1"/>
</dbReference>
<evidence type="ECO:0000259" key="8">
    <source>
        <dbReference type="PROSITE" id="PS50048"/>
    </source>
</evidence>
<dbReference type="PROSITE" id="PS50157">
    <property type="entry name" value="ZINC_FINGER_C2H2_2"/>
    <property type="match status" value="2"/>
</dbReference>
<dbReference type="AlphaFoldDB" id="A0A074XYQ4"/>
<accession>A0A074XYQ4</accession>
<dbReference type="Gene3D" id="3.30.160.60">
    <property type="entry name" value="Classic Zinc Finger"/>
    <property type="match status" value="2"/>
</dbReference>
<evidence type="ECO:0000256" key="7">
    <source>
        <dbReference type="SAM" id="MobiDB-lite"/>
    </source>
</evidence>
<evidence type="ECO:0000259" key="9">
    <source>
        <dbReference type="PROSITE" id="PS50157"/>
    </source>
</evidence>
<keyword evidence="1" id="KW-0479">Metal-binding</keyword>
<dbReference type="Pfam" id="PF00096">
    <property type="entry name" value="zf-C2H2"/>
    <property type="match status" value="1"/>
</dbReference>
<protein>
    <recommendedName>
        <fullName evidence="12">C2H2-type domain-containing protein</fullName>
    </recommendedName>
</protein>
<keyword evidence="2" id="KW-0862">Zinc</keyword>
<dbReference type="Pfam" id="PF04082">
    <property type="entry name" value="Fungal_trans"/>
    <property type="match status" value="1"/>
</dbReference>
<dbReference type="SMART" id="SM00355">
    <property type="entry name" value="ZnF_C2H2"/>
    <property type="match status" value="2"/>
</dbReference>
<feature type="domain" description="Zn(2)-C6 fungal-type" evidence="8">
    <location>
        <begin position="75"/>
        <end position="104"/>
    </location>
</feature>
<evidence type="ECO:0000256" key="5">
    <source>
        <dbReference type="ARBA" id="ARBA00023242"/>
    </source>
</evidence>
<dbReference type="OMA" id="FRACYKC"/>
<dbReference type="Proteomes" id="UP000030641">
    <property type="component" value="Unassembled WGS sequence"/>
</dbReference>
<dbReference type="CDD" id="cd12148">
    <property type="entry name" value="fungal_TF_MHR"/>
    <property type="match status" value="1"/>
</dbReference>
<proteinExistence type="predicted"/>
<dbReference type="PROSITE" id="PS00463">
    <property type="entry name" value="ZN2_CY6_FUNGAL_1"/>
    <property type="match status" value="1"/>
</dbReference>
<evidence type="ECO:0000256" key="6">
    <source>
        <dbReference type="PROSITE-ProRule" id="PRU00042"/>
    </source>
</evidence>
<name>A0A074XYQ4_AURSE</name>
<dbReference type="EMBL" id="KL584787">
    <property type="protein sequence ID" value="KEQ90658.1"/>
    <property type="molecule type" value="Genomic_DNA"/>
</dbReference>
<dbReference type="InterPro" id="IPR007219">
    <property type="entry name" value="XnlR_reg_dom"/>
</dbReference>
<dbReference type="RefSeq" id="XP_013339171.1">
    <property type="nucleotide sequence ID" value="XM_013483717.1"/>
</dbReference>
<dbReference type="PANTHER" id="PTHR47660:SF7">
    <property type="entry name" value="TRANSCRIPTION FACTOR WITH C2H2 AND ZN(2)-CYS(6) DNA BINDING DOMAIN (EUROFUNG)"/>
    <property type="match status" value="1"/>
</dbReference>
<feature type="domain" description="C2H2-type" evidence="9">
    <location>
        <begin position="39"/>
        <end position="66"/>
    </location>
</feature>
<dbReference type="CDD" id="cd00067">
    <property type="entry name" value="GAL4"/>
    <property type="match status" value="1"/>
</dbReference>
<evidence type="ECO:0000256" key="4">
    <source>
        <dbReference type="ARBA" id="ARBA00023163"/>
    </source>
</evidence>
<sequence>MPDVVTAGKSLSCQICNKSFGRSEHLKRHVLTHTRSREHQCRVCRKSFFRKDALSRHEYTHRTSGPNLLRRGGRACIPCASSKTRCSGDVPCVRCQQRSLQCVHPVASLNQDDSAMDSEDTIQIDRGTPCSTFAPPISDDASQPFAGDHLNQAPQSLDQISDHQVSLLPTDQMLFPVPSLSAMHITTMPYEQPTHIPLAATGHYHDSSRVDLHPFVPINYATVNWLGFEDANEVSGLPDGQWPYPDCLFEFDITGNDSHNFSQISQVPTALRTAEYATNHPSAQLGQVPLTLCGVATGSTISTDEASATPGEFYADGGTARLPRMRKRRAMSIYTTHEHTKESFSLALPSDFSFSAANQKWIEAQAQADLENYFSMLCASSIIPFAPFESAVFPTKELLGHLCTLFVDHCGQILPFLHFPTWRLRKQHPLLVLAMAAMGSHYLKDMNATRFVPSMYEFTRRVLFFAAESPGLFGIDSRTYHQVILLYVVGAAYCGDDSLKEHAISLRSKLASLFFISHVDSKDTDQATIDPTNHDWCRWVDRECSLRLRYCTWLVDYLLSCQFQVRPCLSLSDAKMPLPAEEDMWIAANTSEWSQLAIGKELLPELVVCVDELYMSKLLRAHVGEFARILLIYGLHRRLAEVELYYAQRLSHWTPGTFDRPGGTTLPSLPIWPPALPIFKQWQNLTCDSLDVLHWAANATIGKASGFEHTTVLHLHLARVLLLTPIREIVDLARYLAGERSLKSEAEIMTDRQVVHKWAVQHQYKARLAAIHAGVLFWHVRRFSANAFYEPTAVAHATLVLWAFSAFSSKSARSLDNSRNELVQSTPVPNDMHASHDSSDSESSSDTIILLDRPADDEIVQEFVMNGPRMRANMTGVGDLYGEKGPERVLREGSKILQTLDNWRVRESWAKLLDKLIGVCKRERRKAREVSGRGRVARNVPSTRSEGEN</sequence>
<feature type="region of interest" description="Disordered" evidence="7">
    <location>
        <begin position="928"/>
        <end position="949"/>
    </location>
</feature>
<dbReference type="GO" id="GO:0006351">
    <property type="term" value="P:DNA-templated transcription"/>
    <property type="evidence" value="ECO:0007669"/>
    <property type="project" value="InterPro"/>
</dbReference>
<keyword evidence="5" id="KW-0539">Nucleus</keyword>
<dbReference type="Pfam" id="PF00172">
    <property type="entry name" value="Zn_clus"/>
    <property type="match status" value="1"/>
</dbReference>
<dbReference type="InParanoid" id="A0A074XYQ4"/>
<evidence type="ECO:0000256" key="1">
    <source>
        <dbReference type="ARBA" id="ARBA00022723"/>
    </source>
</evidence>
<evidence type="ECO:0000256" key="3">
    <source>
        <dbReference type="ARBA" id="ARBA00023015"/>
    </source>
</evidence>
<keyword evidence="4" id="KW-0804">Transcription</keyword>
<feature type="domain" description="C2H2-type" evidence="9">
    <location>
        <begin position="11"/>
        <end position="38"/>
    </location>
</feature>
<keyword evidence="6" id="KW-0863">Zinc-finger</keyword>
<feature type="compositionally biased region" description="Polar residues" evidence="7">
    <location>
        <begin position="940"/>
        <end position="949"/>
    </location>
</feature>
<dbReference type="SUPFAM" id="SSF57667">
    <property type="entry name" value="beta-beta-alpha zinc fingers"/>
    <property type="match status" value="1"/>
</dbReference>
<dbReference type="STRING" id="1043005.A0A074XYQ4"/>
<dbReference type="Gene3D" id="4.10.240.10">
    <property type="entry name" value="Zn(2)-C6 fungal-type DNA-binding domain"/>
    <property type="match status" value="1"/>
</dbReference>
<dbReference type="SUPFAM" id="SSF57701">
    <property type="entry name" value="Zn2/Cys6 DNA-binding domain"/>
    <property type="match status" value="1"/>
</dbReference>
<evidence type="ECO:0000256" key="2">
    <source>
        <dbReference type="ARBA" id="ARBA00022833"/>
    </source>
</evidence>
<dbReference type="GO" id="GO:0000981">
    <property type="term" value="F:DNA-binding transcription factor activity, RNA polymerase II-specific"/>
    <property type="evidence" value="ECO:0007669"/>
    <property type="project" value="InterPro"/>
</dbReference>
<dbReference type="PROSITE" id="PS00028">
    <property type="entry name" value="ZINC_FINGER_C2H2_1"/>
    <property type="match status" value="2"/>
</dbReference>
<dbReference type="HOGENOM" id="CLU_003864_1_0_1"/>
<dbReference type="InterPro" id="IPR001138">
    <property type="entry name" value="Zn2Cys6_DnaBD"/>
</dbReference>
<dbReference type="InterPro" id="IPR013087">
    <property type="entry name" value="Znf_C2H2_type"/>
</dbReference>